<accession>A0A517DZ32</accession>
<dbReference type="InterPro" id="IPR029479">
    <property type="entry name" value="Nitroreductase"/>
</dbReference>
<comment type="cofactor">
    <cofactor evidence="1">
        <name>FMN</name>
        <dbReference type="ChEBI" id="CHEBI:58210"/>
    </cofactor>
</comment>
<dbReference type="Pfam" id="PF00881">
    <property type="entry name" value="Nitroreductase"/>
    <property type="match status" value="1"/>
</dbReference>
<dbReference type="KEGG" id="sted:SPTER_40060"/>
<proteinExistence type="inferred from homology"/>
<reference evidence="7 8" key="1">
    <citation type="submission" date="2019-02" db="EMBL/GenBank/DDBJ databases">
        <title>Closed genome of Sporomusa termitida DSM 4440.</title>
        <authorList>
            <person name="Poehlein A."/>
            <person name="Daniel R."/>
        </authorList>
    </citation>
    <scope>NUCLEOTIDE SEQUENCE [LARGE SCALE GENOMIC DNA]</scope>
    <source>
        <strain evidence="7 8">DSM 4440</strain>
    </source>
</reference>
<evidence type="ECO:0000259" key="6">
    <source>
        <dbReference type="Pfam" id="PF00881"/>
    </source>
</evidence>
<name>A0A517DZ32_9FIRM</name>
<dbReference type="PANTHER" id="PTHR43673:SF2">
    <property type="entry name" value="NITROREDUCTASE"/>
    <property type="match status" value="1"/>
</dbReference>
<feature type="domain" description="Nitroreductase" evidence="6">
    <location>
        <begin position="7"/>
        <end position="180"/>
    </location>
</feature>
<evidence type="ECO:0000256" key="4">
    <source>
        <dbReference type="ARBA" id="ARBA00022643"/>
    </source>
</evidence>
<evidence type="ECO:0000313" key="8">
    <source>
        <dbReference type="Proteomes" id="UP000320776"/>
    </source>
</evidence>
<gene>
    <name evidence="7" type="primary">nox</name>
    <name evidence="7" type="ORF">SPTER_40060</name>
</gene>
<evidence type="ECO:0000313" key="7">
    <source>
        <dbReference type="EMBL" id="QDR82578.1"/>
    </source>
</evidence>
<evidence type="ECO:0000256" key="5">
    <source>
        <dbReference type="ARBA" id="ARBA00023002"/>
    </source>
</evidence>
<dbReference type="AlphaFoldDB" id="A0A517DZ32"/>
<keyword evidence="5 7" id="KW-0560">Oxidoreductase</keyword>
<dbReference type="RefSeq" id="WP_144351952.1">
    <property type="nucleotide sequence ID" value="NZ_CP036259.1"/>
</dbReference>
<protein>
    <submittedName>
        <fullName evidence="7">NADH dehydrogenase</fullName>
        <ecNumber evidence="7">1.6.99.3</ecNumber>
    </submittedName>
</protein>
<dbReference type="GO" id="GO:0016491">
    <property type="term" value="F:oxidoreductase activity"/>
    <property type="evidence" value="ECO:0007669"/>
    <property type="project" value="UniProtKB-KW"/>
</dbReference>
<organism evidence="7 8">
    <name type="scientific">Sporomusa termitida</name>
    <dbReference type="NCBI Taxonomy" id="2377"/>
    <lineage>
        <taxon>Bacteria</taxon>
        <taxon>Bacillati</taxon>
        <taxon>Bacillota</taxon>
        <taxon>Negativicutes</taxon>
        <taxon>Selenomonadales</taxon>
        <taxon>Sporomusaceae</taxon>
        <taxon>Sporomusa</taxon>
    </lineage>
</organism>
<comment type="similarity">
    <text evidence="2">Belongs to the nitroreductase family.</text>
</comment>
<dbReference type="Proteomes" id="UP000320776">
    <property type="component" value="Chromosome"/>
</dbReference>
<keyword evidence="4" id="KW-0288">FMN</keyword>
<dbReference type="SUPFAM" id="SSF55469">
    <property type="entry name" value="FMN-dependent nitroreductase-like"/>
    <property type="match status" value="1"/>
</dbReference>
<dbReference type="PANTHER" id="PTHR43673">
    <property type="entry name" value="NAD(P)H NITROREDUCTASE YDGI-RELATED"/>
    <property type="match status" value="1"/>
</dbReference>
<evidence type="ECO:0000256" key="3">
    <source>
        <dbReference type="ARBA" id="ARBA00022630"/>
    </source>
</evidence>
<keyword evidence="8" id="KW-1185">Reference proteome</keyword>
<dbReference type="OrthoDB" id="9812105at2"/>
<evidence type="ECO:0000256" key="2">
    <source>
        <dbReference type="ARBA" id="ARBA00007118"/>
    </source>
</evidence>
<dbReference type="EC" id="1.6.99.3" evidence="7"/>
<evidence type="ECO:0000256" key="1">
    <source>
        <dbReference type="ARBA" id="ARBA00001917"/>
    </source>
</evidence>
<dbReference type="EMBL" id="CP036259">
    <property type="protein sequence ID" value="QDR82578.1"/>
    <property type="molecule type" value="Genomic_DNA"/>
</dbReference>
<dbReference type="Gene3D" id="3.40.109.10">
    <property type="entry name" value="NADH Oxidase"/>
    <property type="match status" value="1"/>
</dbReference>
<dbReference type="InterPro" id="IPR000415">
    <property type="entry name" value="Nitroreductase-like"/>
</dbReference>
<sequence length="201" mass="22268">MELSAAIANRRSIRKFKPDQVSDDDIKAILAAARLAPSGSNLQPSRYVVIKSPEAKARLAEYTLPFVTKAPVIIVCCTDSQVWSTALARWTELQAAGAFSDNPLDVEKILEYKQRNPLDPETAKAYAWLNAAIAIDHMTLTAFDLGLGSCWIGILDRQKIKTMLELDDRYDVVALLPVGYPDQQPAARPRLAMSELLLKEL</sequence>
<keyword evidence="3" id="KW-0285">Flavoprotein</keyword>